<organism>
    <name type="scientific">Branchiostoma floridae</name>
    <name type="common">Florida lancelet</name>
    <name type="synonym">Amphioxus</name>
    <dbReference type="NCBI Taxonomy" id="7739"/>
    <lineage>
        <taxon>Eukaryota</taxon>
        <taxon>Metazoa</taxon>
        <taxon>Chordata</taxon>
        <taxon>Cephalochordata</taxon>
        <taxon>Leptocardii</taxon>
        <taxon>Amphioxiformes</taxon>
        <taxon>Branchiostomatidae</taxon>
        <taxon>Branchiostoma</taxon>
    </lineage>
</organism>
<evidence type="ECO:0008006" key="11">
    <source>
        <dbReference type="Google" id="ProtNLM"/>
    </source>
</evidence>
<evidence type="ECO:0000256" key="6">
    <source>
        <dbReference type="ARBA" id="ARBA00022989"/>
    </source>
</evidence>
<dbReference type="GO" id="GO:0000139">
    <property type="term" value="C:Golgi membrane"/>
    <property type="evidence" value="ECO:0007669"/>
    <property type="project" value="UniProtKB-SubCell"/>
</dbReference>
<evidence type="ECO:0000256" key="8">
    <source>
        <dbReference type="ARBA" id="ARBA00023136"/>
    </source>
</evidence>
<dbReference type="InParanoid" id="C3Y3B7"/>
<comment type="similarity">
    <text evidence="2">Belongs to the galactose-3-O-sulfotransferase family.</text>
</comment>
<dbReference type="Pfam" id="PF06990">
    <property type="entry name" value="Gal-3-0_sulfotr"/>
    <property type="match status" value="1"/>
</dbReference>
<keyword evidence="5" id="KW-0735">Signal-anchor</keyword>
<evidence type="ECO:0000256" key="4">
    <source>
        <dbReference type="ARBA" id="ARBA00022692"/>
    </source>
</evidence>
<keyword evidence="3" id="KW-0808">Transferase</keyword>
<reference evidence="10" key="1">
    <citation type="journal article" date="2008" name="Nature">
        <title>The amphioxus genome and the evolution of the chordate karyotype.</title>
        <authorList>
            <consortium name="US DOE Joint Genome Institute (JGI-PGF)"/>
            <person name="Putnam N.H."/>
            <person name="Butts T."/>
            <person name="Ferrier D.E.K."/>
            <person name="Furlong R.F."/>
            <person name="Hellsten U."/>
            <person name="Kawashima T."/>
            <person name="Robinson-Rechavi M."/>
            <person name="Shoguchi E."/>
            <person name="Terry A."/>
            <person name="Yu J.-K."/>
            <person name="Benito-Gutierrez E.L."/>
            <person name="Dubchak I."/>
            <person name="Garcia-Fernandez J."/>
            <person name="Gibson-Brown J.J."/>
            <person name="Grigoriev I.V."/>
            <person name="Horton A.C."/>
            <person name="de Jong P.J."/>
            <person name="Jurka J."/>
            <person name="Kapitonov V.V."/>
            <person name="Kohara Y."/>
            <person name="Kuroki Y."/>
            <person name="Lindquist E."/>
            <person name="Lucas S."/>
            <person name="Osoegawa K."/>
            <person name="Pennacchio L.A."/>
            <person name="Salamov A.A."/>
            <person name="Satou Y."/>
            <person name="Sauka-Spengler T."/>
            <person name="Schmutz J."/>
            <person name="Shin-I T."/>
            <person name="Toyoda A."/>
            <person name="Bronner-Fraser M."/>
            <person name="Fujiyama A."/>
            <person name="Holland L.Z."/>
            <person name="Holland P.W.H."/>
            <person name="Satoh N."/>
            <person name="Rokhsar D.S."/>
        </authorList>
    </citation>
    <scope>NUCLEOTIDE SEQUENCE [LARGE SCALE GENOMIC DNA]</scope>
    <source>
        <strain evidence="10">S238N-H82</strain>
        <tissue evidence="10">Testes</tissue>
    </source>
</reference>
<dbReference type="InterPro" id="IPR009729">
    <property type="entry name" value="Gal-3-0_sulfotransfrase"/>
</dbReference>
<evidence type="ECO:0000313" key="10">
    <source>
        <dbReference type="EMBL" id="EEN65184.1"/>
    </source>
</evidence>
<keyword evidence="4" id="KW-0812">Transmembrane</keyword>
<proteinExistence type="inferred from homology"/>
<keyword evidence="6" id="KW-1133">Transmembrane helix</keyword>
<comment type="subcellular location">
    <subcellularLocation>
        <location evidence="1">Golgi apparatus membrane</location>
        <topology evidence="1">Single-pass type II membrane protein</topology>
    </subcellularLocation>
</comment>
<keyword evidence="7" id="KW-0333">Golgi apparatus</keyword>
<evidence type="ECO:0000256" key="9">
    <source>
        <dbReference type="ARBA" id="ARBA00023180"/>
    </source>
</evidence>
<accession>C3Y3B7</accession>
<keyword evidence="9" id="KW-0325">Glycoprotein</keyword>
<dbReference type="GO" id="GO:0001733">
    <property type="term" value="F:galactosylceramide sulfotransferase activity"/>
    <property type="evidence" value="ECO:0007669"/>
    <property type="project" value="InterPro"/>
</dbReference>
<protein>
    <recommendedName>
        <fullName evidence="11">Galactosylceramide sulfotransferase-like</fullName>
    </recommendedName>
</protein>
<dbReference type="AlphaFoldDB" id="C3Y3B7"/>
<sequence length="460" mass="54027">MGQRLAYFVTALVMFGLLFAGTLHVSHLTTDIIKSATPFARFKTLECVGGRERKRIAYPRNHKVAGSTFSWSVLSRYAYTNRLNVVVPNPWDVGSSMYPYTLNPHHYMSPPPNQTFDIFLHHTVYNRTRFQEIMPKDTAYVTIIRKPLSHLRSAWNFYDYSTRFRLPRVKHPIATFLANPAKYDRSCGHGIHLPVCLTQNSMSVDLGFPPSDNKKVTLGSDPDRRENITQTFVRTIDQDFDLVMLTEYFDESLVLLKRLMCWTIQDIIYIKKINVKNRNGEEIQLPTQLQQTHEDWSYVDYALYDHFNKSLWRRINSSGNDYWGEVKYFKDLNQEIRKQCQDPCSFHRGKPPFEVNSTRWSPGFTVDSDLCSLLRRNFWCHMSIQAERVGKSLQLPPNISRITTEMWKKETLLNVVKPHCIYCELPKKCENLDTLTHFYRDGYISKEVYQKTRQQLCQRK</sequence>
<name>C3Y3B7_BRAFL</name>
<dbReference type="PANTHER" id="PTHR14647">
    <property type="entry name" value="GALACTOSE-3-O-SULFOTRANSFERASE"/>
    <property type="match status" value="1"/>
</dbReference>
<dbReference type="InterPro" id="IPR027417">
    <property type="entry name" value="P-loop_NTPase"/>
</dbReference>
<evidence type="ECO:0000256" key="2">
    <source>
        <dbReference type="ARBA" id="ARBA00008124"/>
    </source>
</evidence>
<evidence type="ECO:0000256" key="7">
    <source>
        <dbReference type="ARBA" id="ARBA00023034"/>
    </source>
</evidence>
<dbReference type="GO" id="GO:0009247">
    <property type="term" value="P:glycolipid biosynthetic process"/>
    <property type="evidence" value="ECO:0007669"/>
    <property type="project" value="InterPro"/>
</dbReference>
<dbReference type="PANTHER" id="PTHR14647:SF87">
    <property type="entry name" value="PUTATIVE-RELATED"/>
    <property type="match status" value="1"/>
</dbReference>
<keyword evidence="8" id="KW-0472">Membrane</keyword>
<dbReference type="Gene3D" id="3.40.50.300">
    <property type="entry name" value="P-loop containing nucleotide triphosphate hydrolases"/>
    <property type="match status" value="1"/>
</dbReference>
<dbReference type="EMBL" id="GG666483">
    <property type="protein sequence ID" value="EEN65184.1"/>
    <property type="molecule type" value="Genomic_DNA"/>
</dbReference>
<gene>
    <name evidence="10" type="ORF">BRAFLDRAFT_92535</name>
</gene>
<evidence type="ECO:0000256" key="5">
    <source>
        <dbReference type="ARBA" id="ARBA00022968"/>
    </source>
</evidence>
<evidence type="ECO:0000256" key="3">
    <source>
        <dbReference type="ARBA" id="ARBA00022679"/>
    </source>
</evidence>
<evidence type="ECO:0000256" key="1">
    <source>
        <dbReference type="ARBA" id="ARBA00004323"/>
    </source>
</evidence>